<organism evidence="1 2">
    <name type="scientific">Acetobacter orientalis</name>
    <dbReference type="NCBI Taxonomy" id="146474"/>
    <lineage>
        <taxon>Bacteria</taxon>
        <taxon>Pseudomonadati</taxon>
        <taxon>Pseudomonadota</taxon>
        <taxon>Alphaproteobacteria</taxon>
        <taxon>Acetobacterales</taxon>
        <taxon>Acetobacteraceae</taxon>
        <taxon>Acetobacter</taxon>
    </lineage>
</organism>
<name>A0A2Z5ZIT9_9PROT</name>
<dbReference type="KEGG" id="aot:AcetOri_orf02507"/>
<gene>
    <name evidence="1" type="ORF">AcetOrient_orf02507</name>
</gene>
<accession>A0A2Z5ZIT9</accession>
<evidence type="ECO:0000313" key="1">
    <source>
        <dbReference type="EMBL" id="BBC80017.1"/>
    </source>
</evidence>
<dbReference type="Proteomes" id="UP000270034">
    <property type="component" value="Chromosome"/>
</dbReference>
<sequence>MTSTVWGNTAYRSKANEDFMEKHDFVLKVHKKKPHLKSMPRYIQ</sequence>
<reference evidence="1 2" key="1">
    <citation type="submission" date="2018-02" db="EMBL/GenBank/DDBJ databases">
        <title>Acetobacter orientalis genome.</title>
        <authorList>
            <person name="Nakashima N."/>
            <person name="Tamura T."/>
        </authorList>
    </citation>
    <scope>NUCLEOTIDE SEQUENCE [LARGE SCALE GENOMIC DNA]</scope>
    <source>
        <strain evidence="1 2">FAN1</strain>
    </source>
</reference>
<evidence type="ECO:0000313" key="2">
    <source>
        <dbReference type="Proteomes" id="UP000270034"/>
    </source>
</evidence>
<protein>
    <submittedName>
        <fullName evidence="1">IS5 family transposase</fullName>
    </submittedName>
</protein>
<proteinExistence type="predicted"/>
<dbReference type="EMBL" id="AP018515">
    <property type="protein sequence ID" value="BBC80017.1"/>
    <property type="molecule type" value="Genomic_DNA"/>
</dbReference>
<dbReference type="AlphaFoldDB" id="A0A2Z5ZIT9"/>